<feature type="signal peptide" evidence="2">
    <location>
        <begin position="1"/>
        <end position="21"/>
    </location>
</feature>
<evidence type="ECO:0000313" key="4">
    <source>
        <dbReference type="EMBL" id="MBB4927927.1"/>
    </source>
</evidence>
<feature type="domain" description="PLL-like beta propeller" evidence="3">
    <location>
        <begin position="294"/>
        <end position="591"/>
    </location>
</feature>
<comment type="caution">
    <text evidence="4">The sequence shown here is derived from an EMBL/GenBank/DDBJ whole genome shotgun (WGS) entry which is preliminary data.</text>
</comment>
<evidence type="ECO:0000256" key="1">
    <source>
        <dbReference type="SAM" id="MobiDB-lite"/>
    </source>
</evidence>
<dbReference type="InterPro" id="IPR058502">
    <property type="entry name" value="PLL-like_beta-prop"/>
</dbReference>
<evidence type="ECO:0000259" key="3">
    <source>
        <dbReference type="Pfam" id="PF26607"/>
    </source>
</evidence>
<dbReference type="AlphaFoldDB" id="A0A7W7VYP5"/>
<dbReference type="RefSeq" id="WP_184944735.1">
    <property type="nucleotide sequence ID" value="NZ_JACHJV010000002.1"/>
</dbReference>
<accession>A0A7W7VYP5</accession>
<evidence type="ECO:0000313" key="5">
    <source>
        <dbReference type="Proteomes" id="UP000540506"/>
    </source>
</evidence>
<name>A0A7W7VYP5_KITKI</name>
<feature type="chain" id="PRO_5039153522" description="PLL-like beta propeller domain-containing protein" evidence="2">
    <location>
        <begin position="22"/>
        <end position="597"/>
    </location>
</feature>
<dbReference type="Gene3D" id="2.120.10.70">
    <property type="entry name" value="Fucose-specific lectin"/>
    <property type="match status" value="2"/>
</dbReference>
<dbReference type="EMBL" id="JACHJV010000002">
    <property type="protein sequence ID" value="MBB4927927.1"/>
    <property type="molecule type" value="Genomic_DNA"/>
</dbReference>
<feature type="region of interest" description="Disordered" evidence="1">
    <location>
        <begin position="65"/>
        <end position="84"/>
    </location>
</feature>
<proteinExistence type="predicted"/>
<dbReference type="CDD" id="cd22954">
    <property type="entry name" value="PLL_lectin"/>
    <property type="match status" value="1"/>
</dbReference>
<keyword evidence="2" id="KW-0732">Signal</keyword>
<dbReference type="Pfam" id="PF26607">
    <property type="entry name" value="DUF8189"/>
    <property type="match status" value="1"/>
</dbReference>
<dbReference type="Proteomes" id="UP000540506">
    <property type="component" value="Unassembled WGS sequence"/>
</dbReference>
<protein>
    <recommendedName>
        <fullName evidence="3">PLL-like beta propeller domain-containing protein</fullName>
    </recommendedName>
</protein>
<evidence type="ECO:0000256" key="2">
    <source>
        <dbReference type="SAM" id="SignalP"/>
    </source>
</evidence>
<dbReference type="SUPFAM" id="SSF89372">
    <property type="entry name" value="Fucose-specific lectin"/>
    <property type="match status" value="2"/>
</dbReference>
<keyword evidence="5" id="KW-1185">Reference proteome</keyword>
<gene>
    <name evidence="4" type="ORF">FHR34_007022</name>
</gene>
<organism evidence="4 5">
    <name type="scientific">Kitasatospora kifunensis</name>
    <name type="common">Streptomyces kifunensis</name>
    <dbReference type="NCBI Taxonomy" id="58351"/>
    <lineage>
        <taxon>Bacteria</taxon>
        <taxon>Bacillati</taxon>
        <taxon>Actinomycetota</taxon>
        <taxon>Actinomycetes</taxon>
        <taxon>Kitasatosporales</taxon>
        <taxon>Streptomycetaceae</taxon>
        <taxon>Kitasatospora</taxon>
    </lineage>
</organism>
<reference evidence="4 5" key="1">
    <citation type="submission" date="2020-08" db="EMBL/GenBank/DDBJ databases">
        <title>Sequencing the genomes of 1000 actinobacteria strains.</title>
        <authorList>
            <person name="Klenk H.-P."/>
        </authorList>
    </citation>
    <scope>NUCLEOTIDE SEQUENCE [LARGE SCALE GENOMIC DNA]</scope>
    <source>
        <strain evidence="4 5">DSM 41654</strain>
    </source>
</reference>
<sequence length="597" mass="61233">MTTRKSTALALTLAAALPALGLVPTAAAAAAATAPGAPVAPSAASVAAAPAGARLHLAAPRDAHNVGDVGEAEPAAPAGGPLVNGGGPVQTAPQIYVDYWGWTSDPAGVAPYLNQFYSSVGASPWLATVQQYGADSSPNLLAGTWSDPAPVPAVPTDAQIQAEAVSAAQHFGAAASVNTQIIVATPTGHSTAGFGSSYCGYHGAVAAMPSITYTDLPYMPDAAGSCGAGSANGSGGTLDGVSIVAGHEMAETITDPLSNGWRDTGTGAEIADKCAWVNIGDTNLSGNTFAMQPLWSNNSGGCSMGSGSWSTWQQRTTPAPGIAAGASPVVSSWGPRRLDMFVRGKDGAIWHQPYDTTGAGWYPWESMGGNFVSNPAAVSWDSSRLDLFGVGTDGKIWHRYWNNPGGWGSWNVDFATPPPGLASGATPTVTSWGTGRLDLFVRGKDNAIWHLDYSNGWSTWESLGAKIISDPAATSPNNGRIDLVGLGTNNNIWHKYWTPGTGWTSWSPDLPALPVGIAPGSSPAASLWQPNADDVEVYVRGKDGAIWNSLYSNGSWGAWSSQGGALASNTTAISPGPNLIDLFAVGTDGSLDEKLWA</sequence>
<feature type="compositionally biased region" description="Low complexity" evidence="1">
    <location>
        <begin position="72"/>
        <end position="81"/>
    </location>
</feature>